<evidence type="ECO:0000259" key="1">
    <source>
        <dbReference type="Pfam" id="PF13649"/>
    </source>
</evidence>
<keyword evidence="2" id="KW-0489">Methyltransferase</keyword>
<keyword evidence="3" id="KW-1185">Reference proteome</keyword>
<sequence>MTKRPWRVEFFAAFASIIESSSSSDSSRVLELGSGPAFLAEHLLRSNSQLSYVALDFSAAMHELARLRLGAMAERVVFIERSFREPTWFNGLGQFDFVVTNQAVHELRHKQYAPALHRQVKSVLAPGGSYLVCDHIVGDGGMSNDQLYMTVDEQKQALLAAGFCRVDQVLLKGGLVLHCAT</sequence>
<dbReference type="GO" id="GO:0032259">
    <property type="term" value="P:methylation"/>
    <property type="evidence" value="ECO:0007669"/>
    <property type="project" value="UniProtKB-KW"/>
</dbReference>
<gene>
    <name evidence="2" type="ORF">PZA18_09855</name>
</gene>
<dbReference type="Proteomes" id="UP001172778">
    <property type="component" value="Unassembled WGS sequence"/>
</dbReference>
<name>A0ABT7DWB3_9NEIS</name>
<dbReference type="EMBL" id="JARRAF010000009">
    <property type="protein sequence ID" value="MDK2124354.1"/>
    <property type="molecule type" value="Genomic_DNA"/>
</dbReference>
<dbReference type="Gene3D" id="3.40.50.150">
    <property type="entry name" value="Vaccinia Virus protein VP39"/>
    <property type="match status" value="1"/>
</dbReference>
<dbReference type="RefSeq" id="WP_284100666.1">
    <property type="nucleotide sequence ID" value="NZ_JARRAF010000009.1"/>
</dbReference>
<evidence type="ECO:0000313" key="2">
    <source>
        <dbReference type="EMBL" id="MDK2124354.1"/>
    </source>
</evidence>
<dbReference type="InterPro" id="IPR029063">
    <property type="entry name" value="SAM-dependent_MTases_sf"/>
</dbReference>
<reference evidence="2" key="1">
    <citation type="submission" date="2023-03" db="EMBL/GenBank/DDBJ databases">
        <title>Chitinimonas shenzhenensis gen. nov., sp. nov., a novel member of family Burkholderiaceae isolated from activated sludge collected in Shen Zhen, China.</title>
        <authorList>
            <person name="Wang X."/>
        </authorList>
    </citation>
    <scope>NUCLEOTIDE SEQUENCE</scope>
    <source>
        <strain evidence="2">DQS-5</strain>
    </source>
</reference>
<dbReference type="Pfam" id="PF13649">
    <property type="entry name" value="Methyltransf_25"/>
    <property type="match status" value="1"/>
</dbReference>
<feature type="domain" description="Methyltransferase" evidence="1">
    <location>
        <begin position="29"/>
        <end position="128"/>
    </location>
</feature>
<dbReference type="InterPro" id="IPR041698">
    <property type="entry name" value="Methyltransf_25"/>
</dbReference>
<keyword evidence="2" id="KW-0808">Transferase</keyword>
<comment type="caution">
    <text evidence="2">The sequence shown here is derived from an EMBL/GenBank/DDBJ whole genome shotgun (WGS) entry which is preliminary data.</text>
</comment>
<organism evidence="2 3">
    <name type="scientific">Parachitinimonas caeni</name>
    <dbReference type="NCBI Taxonomy" id="3031301"/>
    <lineage>
        <taxon>Bacteria</taxon>
        <taxon>Pseudomonadati</taxon>
        <taxon>Pseudomonadota</taxon>
        <taxon>Betaproteobacteria</taxon>
        <taxon>Neisseriales</taxon>
        <taxon>Chitinibacteraceae</taxon>
        <taxon>Parachitinimonas</taxon>
    </lineage>
</organism>
<evidence type="ECO:0000313" key="3">
    <source>
        <dbReference type="Proteomes" id="UP001172778"/>
    </source>
</evidence>
<accession>A0ABT7DWB3</accession>
<dbReference type="CDD" id="cd02440">
    <property type="entry name" value="AdoMet_MTases"/>
    <property type="match status" value="1"/>
</dbReference>
<protein>
    <submittedName>
        <fullName evidence="2">Methyltransferase domain-containing protein</fullName>
    </submittedName>
</protein>
<dbReference type="GO" id="GO:0008168">
    <property type="term" value="F:methyltransferase activity"/>
    <property type="evidence" value="ECO:0007669"/>
    <property type="project" value="UniProtKB-KW"/>
</dbReference>
<proteinExistence type="predicted"/>
<dbReference type="SUPFAM" id="SSF53335">
    <property type="entry name" value="S-adenosyl-L-methionine-dependent methyltransferases"/>
    <property type="match status" value="1"/>
</dbReference>